<feature type="region of interest" description="Disordered" evidence="1">
    <location>
        <begin position="330"/>
        <end position="381"/>
    </location>
</feature>
<name>A0AAD3H4Z1_9STRA</name>
<evidence type="ECO:0000313" key="2">
    <source>
        <dbReference type="EMBL" id="GFH50208.1"/>
    </source>
</evidence>
<comment type="caution">
    <text evidence="2">The sequence shown here is derived from an EMBL/GenBank/DDBJ whole genome shotgun (WGS) entry which is preliminary data.</text>
</comment>
<feature type="region of interest" description="Disordered" evidence="1">
    <location>
        <begin position="150"/>
        <end position="194"/>
    </location>
</feature>
<proteinExistence type="predicted"/>
<protein>
    <submittedName>
        <fullName evidence="2">Uncharacterized protein</fullName>
    </submittedName>
</protein>
<feature type="compositionally biased region" description="Polar residues" evidence="1">
    <location>
        <begin position="165"/>
        <end position="181"/>
    </location>
</feature>
<feature type="region of interest" description="Disordered" evidence="1">
    <location>
        <begin position="1"/>
        <end position="44"/>
    </location>
</feature>
<evidence type="ECO:0000256" key="1">
    <source>
        <dbReference type="SAM" id="MobiDB-lite"/>
    </source>
</evidence>
<dbReference type="AlphaFoldDB" id="A0AAD3H4Z1"/>
<sequence length="531" mass="60503">MTSNDDSTAPHEVSFDESVEDGNQVDQQPQDKKRKRNPQMKSRNYIRAIKHLIEKQRNEWKEEGRKDWETAKVHIRTDQQYPFANKEDKTKSRMYEVGKWVGNQIWNAKIRGEHSEAYRSAKTLQAAGLSNFDEVLGQMETNPQLYEEIKKSGSVKKGKAKMKEATSTNLATESNARSTQDSRSNNAGSSNEEESIDSFVQKFCESLMELAQAHGFESPPYDVLSAGKKVDIGRVIELQKKGKLTDTHMLFLEAVNFPWFISVEEAFQYAIGVYTKNNKTFKEPASQGPNLEKAIACIRKEKLKLNALQKKVLDDAKFPFEPEGELDISARVSSSSEQASQSDSHSENQVDEDLRSPAPSPPSVTINDARDGGPNVIPNDLVSDDFNTFSEKYVDDAGKQVRDKRYQCTLCPFCRTRTTNHLCRECKIPFCLPCGTKNGYESMYYCPFHDEDSKMYITNRKRSASTAQSSLGTAQSEELTEQMIDSARSDPKKHEKLQDLYWKYIGDPFKPRRKQVKTLEKELREKLKKGN</sequence>
<evidence type="ECO:0000313" key="3">
    <source>
        <dbReference type="Proteomes" id="UP001054902"/>
    </source>
</evidence>
<organism evidence="2 3">
    <name type="scientific">Chaetoceros tenuissimus</name>
    <dbReference type="NCBI Taxonomy" id="426638"/>
    <lineage>
        <taxon>Eukaryota</taxon>
        <taxon>Sar</taxon>
        <taxon>Stramenopiles</taxon>
        <taxon>Ochrophyta</taxon>
        <taxon>Bacillariophyta</taxon>
        <taxon>Coscinodiscophyceae</taxon>
        <taxon>Chaetocerotophycidae</taxon>
        <taxon>Chaetocerotales</taxon>
        <taxon>Chaetocerotaceae</taxon>
        <taxon>Chaetoceros</taxon>
    </lineage>
</organism>
<dbReference type="EMBL" id="BLLK01000038">
    <property type="protein sequence ID" value="GFH50208.1"/>
    <property type="molecule type" value="Genomic_DNA"/>
</dbReference>
<feature type="compositionally biased region" description="Basic and acidic residues" evidence="1">
    <location>
        <begin position="344"/>
        <end position="355"/>
    </location>
</feature>
<keyword evidence="3" id="KW-1185">Reference proteome</keyword>
<dbReference type="Proteomes" id="UP001054902">
    <property type="component" value="Unassembled WGS sequence"/>
</dbReference>
<reference evidence="2 3" key="1">
    <citation type="journal article" date="2021" name="Sci. Rep.">
        <title>The genome of the diatom Chaetoceros tenuissimus carries an ancient integrated fragment of an extant virus.</title>
        <authorList>
            <person name="Hongo Y."/>
            <person name="Kimura K."/>
            <person name="Takaki Y."/>
            <person name="Yoshida Y."/>
            <person name="Baba S."/>
            <person name="Kobayashi G."/>
            <person name="Nagasaki K."/>
            <person name="Hano T."/>
            <person name="Tomaru Y."/>
        </authorList>
    </citation>
    <scope>NUCLEOTIDE SEQUENCE [LARGE SCALE GENOMIC DNA]</scope>
    <source>
        <strain evidence="2 3">NIES-3715</strain>
    </source>
</reference>
<accession>A0AAD3H4Z1</accession>
<gene>
    <name evidence="2" type="ORF">CTEN210_06684</name>
</gene>
<feature type="compositionally biased region" description="Low complexity" evidence="1">
    <location>
        <begin position="330"/>
        <end position="343"/>
    </location>
</feature>